<dbReference type="GeneID" id="30021156"/>
<dbReference type="EMBL" id="AZHB01000011">
    <property type="protein sequence ID" value="OAA62988.1"/>
    <property type="molecule type" value="Genomic_DNA"/>
</dbReference>
<comment type="caution">
    <text evidence="2">The sequence shown here is derived from an EMBL/GenBank/DDBJ whole genome shotgun (WGS) entry which is preliminary data.</text>
</comment>
<dbReference type="InterPro" id="IPR024206">
    <property type="entry name" value="Gurmarin/antimicrobial_peptd"/>
</dbReference>
<organism evidence="2 3">
    <name type="scientific">Cordyceps fumosorosea (strain ARSEF 2679)</name>
    <name type="common">Isaria fumosorosea</name>
    <dbReference type="NCBI Taxonomy" id="1081104"/>
    <lineage>
        <taxon>Eukaryota</taxon>
        <taxon>Fungi</taxon>
        <taxon>Dikarya</taxon>
        <taxon>Ascomycota</taxon>
        <taxon>Pezizomycotina</taxon>
        <taxon>Sordariomycetes</taxon>
        <taxon>Hypocreomycetidae</taxon>
        <taxon>Hypocreales</taxon>
        <taxon>Cordycipitaceae</taxon>
        <taxon>Cordyceps</taxon>
    </lineage>
</organism>
<feature type="signal peptide" evidence="1">
    <location>
        <begin position="1"/>
        <end position="19"/>
    </location>
</feature>
<keyword evidence="1" id="KW-0732">Signal</keyword>
<dbReference type="Pfam" id="PF11410">
    <property type="entry name" value="Antifungal_pept"/>
    <property type="match status" value="1"/>
</dbReference>
<dbReference type="RefSeq" id="XP_018704195.1">
    <property type="nucleotide sequence ID" value="XM_018848469.1"/>
</dbReference>
<protein>
    <recommendedName>
        <fullName evidence="4">Gurmarin/antimicrobial peptide</fullName>
    </recommendedName>
</protein>
<dbReference type="Proteomes" id="UP000076744">
    <property type="component" value="Unassembled WGS sequence"/>
</dbReference>
<accession>A0A167VUC6</accession>
<evidence type="ECO:0000313" key="2">
    <source>
        <dbReference type="EMBL" id="OAA62988.1"/>
    </source>
</evidence>
<evidence type="ECO:0000313" key="3">
    <source>
        <dbReference type="Proteomes" id="UP000076744"/>
    </source>
</evidence>
<proteinExistence type="predicted"/>
<evidence type="ECO:0008006" key="4">
    <source>
        <dbReference type="Google" id="ProtNLM"/>
    </source>
</evidence>
<gene>
    <name evidence="2" type="ORF">ISF_04864</name>
</gene>
<dbReference type="AlphaFoldDB" id="A0A167VUC6"/>
<name>A0A167VUC6_CORFA</name>
<evidence type="ECO:0000256" key="1">
    <source>
        <dbReference type="SAM" id="SignalP"/>
    </source>
</evidence>
<keyword evidence="3" id="KW-1185">Reference proteome</keyword>
<sequence>MKVSASVLTILTAFAAVHAAVIAPKAAVEPKADLEPIADLEPASDMKPATGIEARCLTYGQRCKGNGSLGVCCGYCSAKGNKAGTCRL</sequence>
<feature type="chain" id="PRO_5007893623" description="Gurmarin/antimicrobial peptide" evidence="1">
    <location>
        <begin position="20"/>
        <end position="88"/>
    </location>
</feature>
<reference evidence="2 3" key="1">
    <citation type="journal article" date="2016" name="Genome Biol. Evol.">
        <title>Divergent and convergent evolution of fungal pathogenicity.</title>
        <authorList>
            <person name="Shang Y."/>
            <person name="Xiao G."/>
            <person name="Zheng P."/>
            <person name="Cen K."/>
            <person name="Zhan S."/>
            <person name="Wang C."/>
        </authorList>
    </citation>
    <scope>NUCLEOTIDE SEQUENCE [LARGE SCALE GENOMIC DNA]</scope>
    <source>
        <strain evidence="2 3">ARSEF 2679</strain>
    </source>
</reference>